<accession>A0A5J9VM65</accession>
<reference evidence="2 3" key="1">
    <citation type="journal article" date="2019" name="Sci. Rep.">
        <title>A high-quality genome of Eragrostis curvula grass provides insights into Poaceae evolution and supports new strategies to enhance forage quality.</title>
        <authorList>
            <person name="Carballo J."/>
            <person name="Santos B.A.C.M."/>
            <person name="Zappacosta D."/>
            <person name="Garbus I."/>
            <person name="Selva J.P."/>
            <person name="Gallo C.A."/>
            <person name="Diaz A."/>
            <person name="Albertini E."/>
            <person name="Caccamo M."/>
            <person name="Echenique V."/>
        </authorList>
    </citation>
    <scope>NUCLEOTIDE SEQUENCE [LARGE SCALE GENOMIC DNA]</scope>
    <source>
        <strain evidence="3">cv. Victoria</strain>
        <tissue evidence="2">Leaf</tissue>
    </source>
</reference>
<proteinExistence type="predicted"/>
<gene>
    <name evidence="2" type="ORF">EJB05_18821</name>
</gene>
<dbReference type="PANTHER" id="PTHR33165:SF30">
    <property type="entry name" value="DUF295 DOMAIN-CONTAINING PROTEIN"/>
    <property type="match status" value="1"/>
</dbReference>
<name>A0A5J9VM65_9POAL</name>
<dbReference type="OrthoDB" id="689185at2759"/>
<dbReference type="Proteomes" id="UP000324897">
    <property type="component" value="Unassembled WGS sequence"/>
</dbReference>
<dbReference type="InterPro" id="IPR005174">
    <property type="entry name" value="KIB1-4_b-propeller"/>
</dbReference>
<feature type="domain" description="KIB1-4 beta-propeller" evidence="1">
    <location>
        <begin position="102"/>
        <end position="316"/>
    </location>
</feature>
<dbReference type="EMBL" id="RWGY01000009">
    <property type="protein sequence ID" value="TVU36868.1"/>
    <property type="molecule type" value="Genomic_DNA"/>
</dbReference>
<comment type="caution">
    <text evidence="2">The sequence shown here is derived from an EMBL/GenBank/DDBJ whole genome shotgun (WGS) entry which is preliminary data.</text>
</comment>
<dbReference type="Pfam" id="PF03478">
    <property type="entry name" value="Beta-prop_KIB1-4"/>
    <property type="match status" value="1"/>
</dbReference>
<sequence>MATIPDWTSLPDNLVRQIGDCFMAANDLDYYMDFRAVCQDWRSNTDNPKDKKKDGPEDPRFHPSKWVLLERHEDVDAITLVNVNTGRFLCKNIALLLRYIFLGATGGGLILLGEKEFPFKACVLNPFTGSITHFKARMPLGGIRTVVVTTSPMMVFVSHKANGCIMWADQNSEYFQEFRARYPDEPMCMTSFAGNVYFTNRQGSILSFVVDGATKERSAQTISLTTIISSPNPTQHSYYLVESGGELLRVTGPGHHTPGQCMVHKVDTMRMILEPVSTINNHALFVSYIKCFSVTANKFHTTVDGNCIYVADEFKMEHSTIGGCLRPFTLAQVFVDYCKAIQTSERSLMLDSDGEYYSDSETDESSSEHNENEHGGWQILYAVYLKI</sequence>
<organism evidence="2 3">
    <name type="scientific">Eragrostis curvula</name>
    <name type="common">weeping love grass</name>
    <dbReference type="NCBI Taxonomy" id="38414"/>
    <lineage>
        <taxon>Eukaryota</taxon>
        <taxon>Viridiplantae</taxon>
        <taxon>Streptophyta</taxon>
        <taxon>Embryophyta</taxon>
        <taxon>Tracheophyta</taxon>
        <taxon>Spermatophyta</taxon>
        <taxon>Magnoliopsida</taxon>
        <taxon>Liliopsida</taxon>
        <taxon>Poales</taxon>
        <taxon>Poaceae</taxon>
        <taxon>PACMAD clade</taxon>
        <taxon>Chloridoideae</taxon>
        <taxon>Eragrostideae</taxon>
        <taxon>Eragrostidinae</taxon>
        <taxon>Eragrostis</taxon>
    </lineage>
</organism>
<keyword evidence="3" id="KW-1185">Reference proteome</keyword>
<dbReference type="Gramene" id="TVU36868">
    <property type="protein sequence ID" value="TVU36868"/>
    <property type="gene ID" value="EJB05_18821"/>
</dbReference>
<dbReference type="PANTHER" id="PTHR33165">
    <property type="entry name" value="F-BOX DOMAIN CONTAINING PROTEIN-LIKE-RELATED"/>
    <property type="match status" value="1"/>
</dbReference>
<evidence type="ECO:0000259" key="1">
    <source>
        <dbReference type="Pfam" id="PF03478"/>
    </source>
</evidence>
<protein>
    <recommendedName>
        <fullName evidence="1">KIB1-4 beta-propeller domain-containing protein</fullName>
    </recommendedName>
</protein>
<evidence type="ECO:0000313" key="2">
    <source>
        <dbReference type="EMBL" id="TVU36868.1"/>
    </source>
</evidence>
<dbReference type="AlphaFoldDB" id="A0A5J9VM65"/>
<evidence type="ECO:0000313" key="3">
    <source>
        <dbReference type="Proteomes" id="UP000324897"/>
    </source>
</evidence>
<feature type="non-terminal residue" evidence="2">
    <location>
        <position position="1"/>
    </location>
</feature>